<sequence length="239" mass="26699">MFDADLAEVYDLVYRERGQDFRAESQLVTQLIRTRRPDATSLLDVGCGTGEHLSALRESFEVEGLDRSEPMIAMARAKLPGVRLHTADMCDFDLGRRYDAVISLSAAVAYLPSVQAMRTAIARMAAHLAPNGVLLIEPWYFPETFVEGHIAGDLLRSNGRTVSRVSRAERTGDSVRVDSHYLVADHQNIKHFAEQQTFGLWPRTLYEQALQEAGCATDYRESVQSTRGLFIAHLTQNVA</sequence>
<organism evidence="5 6">
    <name type="scientific">Actinomadura fulvescens</name>
    <dbReference type="NCBI Taxonomy" id="46160"/>
    <lineage>
        <taxon>Bacteria</taxon>
        <taxon>Bacillati</taxon>
        <taxon>Actinomycetota</taxon>
        <taxon>Actinomycetes</taxon>
        <taxon>Streptosporangiales</taxon>
        <taxon>Thermomonosporaceae</taxon>
        <taxon>Actinomadura</taxon>
    </lineage>
</organism>
<evidence type="ECO:0000256" key="3">
    <source>
        <dbReference type="ARBA" id="ARBA00022691"/>
    </source>
</evidence>
<dbReference type="PANTHER" id="PTHR43464:SF19">
    <property type="entry name" value="UBIQUINONE BIOSYNTHESIS O-METHYLTRANSFERASE, MITOCHONDRIAL"/>
    <property type="match status" value="1"/>
</dbReference>
<dbReference type="Gene3D" id="2.20.130.10">
    <property type="entry name" value="CAC2371-like domains"/>
    <property type="match status" value="1"/>
</dbReference>
<dbReference type="Gene3D" id="3.40.50.150">
    <property type="entry name" value="Vaccinia Virus protein VP39"/>
    <property type="match status" value="1"/>
</dbReference>
<evidence type="ECO:0000259" key="4">
    <source>
        <dbReference type="Pfam" id="PF13649"/>
    </source>
</evidence>
<dbReference type="Proteomes" id="UP001501509">
    <property type="component" value="Unassembled WGS sequence"/>
</dbReference>
<evidence type="ECO:0000313" key="6">
    <source>
        <dbReference type="Proteomes" id="UP001501509"/>
    </source>
</evidence>
<dbReference type="SUPFAM" id="SSF53335">
    <property type="entry name" value="S-adenosyl-L-methionine-dependent methyltransferases"/>
    <property type="match status" value="1"/>
</dbReference>
<gene>
    <name evidence="5" type="ORF">GCM10010411_60650</name>
</gene>
<feature type="domain" description="Methyltransferase" evidence="4">
    <location>
        <begin position="43"/>
        <end position="132"/>
    </location>
</feature>
<evidence type="ECO:0000313" key="5">
    <source>
        <dbReference type="EMBL" id="GAA2617327.1"/>
    </source>
</evidence>
<reference evidence="5 6" key="1">
    <citation type="journal article" date="2019" name="Int. J. Syst. Evol. Microbiol.">
        <title>The Global Catalogue of Microorganisms (GCM) 10K type strain sequencing project: providing services to taxonomists for standard genome sequencing and annotation.</title>
        <authorList>
            <consortium name="The Broad Institute Genomics Platform"/>
            <consortium name="The Broad Institute Genome Sequencing Center for Infectious Disease"/>
            <person name="Wu L."/>
            <person name="Ma J."/>
        </authorList>
    </citation>
    <scope>NUCLEOTIDE SEQUENCE [LARGE SCALE GENOMIC DNA]</scope>
    <source>
        <strain evidence="5 6">JCM 6833</strain>
    </source>
</reference>
<dbReference type="Pfam" id="PF13649">
    <property type="entry name" value="Methyltransf_25"/>
    <property type="match status" value="1"/>
</dbReference>
<evidence type="ECO:0000256" key="1">
    <source>
        <dbReference type="ARBA" id="ARBA00022603"/>
    </source>
</evidence>
<dbReference type="CDD" id="cd02440">
    <property type="entry name" value="AdoMet_MTases"/>
    <property type="match status" value="1"/>
</dbReference>
<dbReference type="InterPro" id="IPR041698">
    <property type="entry name" value="Methyltransf_25"/>
</dbReference>
<proteinExistence type="predicted"/>
<keyword evidence="2" id="KW-0808">Transferase</keyword>
<dbReference type="InterPro" id="IPR029063">
    <property type="entry name" value="SAM-dependent_MTases_sf"/>
</dbReference>
<keyword evidence="6" id="KW-1185">Reference proteome</keyword>
<evidence type="ECO:0000256" key="2">
    <source>
        <dbReference type="ARBA" id="ARBA00022679"/>
    </source>
</evidence>
<dbReference type="RefSeq" id="WP_344545888.1">
    <property type="nucleotide sequence ID" value="NZ_BAAATD010000009.1"/>
</dbReference>
<keyword evidence="1" id="KW-0489">Methyltransferase</keyword>
<accession>A0ABN3Q5M1</accession>
<comment type="caution">
    <text evidence="5">The sequence shown here is derived from an EMBL/GenBank/DDBJ whole genome shotgun (WGS) entry which is preliminary data.</text>
</comment>
<keyword evidence="3" id="KW-0949">S-adenosyl-L-methionine</keyword>
<dbReference type="EMBL" id="BAAATD010000009">
    <property type="protein sequence ID" value="GAA2617327.1"/>
    <property type="molecule type" value="Genomic_DNA"/>
</dbReference>
<protein>
    <recommendedName>
        <fullName evidence="4">Methyltransferase domain-containing protein</fullName>
    </recommendedName>
</protein>
<dbReference type="PANTHER" id="PTHR43464">
    <property type="entry name" value="METHYLTRANSFERASE"/>
    <property type="match status" value="1"/>
</dbReference>
<name>A0ABN3Q5M1_9ACTN</name>